<dbReference type="Proteomes" id="UP000799770">
    <property type="component" value="Unassembled WGS sequence"/>
</dbReference>
<dbReference type="GO" id="GO:0016020">
    <property type="term" value="C:membrane"/>
    <property type="evidence" value="ECO:0007669"/>
    <property type="project" value="UniProtKB-SubCell"/>
</dbReference>
<dbReference type="OrthoDB" id="5563033at2759"/>
<protein>
    <submittedName>
        <fullName evidence="6">Uncharacterized protein</fullName>
    </submittedName>
</protein>
<evidence type="ECO:0000256" key="4">
    <source>
        <dbReference type="ARBA" id="ARBA00023136"/>
    </source>
</evidence>
<evidence type="ECO:0000313" key="6">
    <source>
        <dbReference type="EMBL" id="KAF2118655.1"/>
    </source>
</evidence>
<evidence type="ECO:0000256" key="2">
    <source>
        <dbReference type="ARBA" id="ARBA00022692"/>
    </source>
</evidence>
<accession>A0A6A5ZHG0</accession>
<keyword evidence="2 5" id="KW-0812">Transmembrane</keyword>
<evidence type="ECO:0000313" key="7">
    <source>
        <dbReference type="Proteomes" id="UP000799770"/>
    </source>
</evidence>
<keyword evidence="3 5" id="KW-1133">Transmembrane helix</keyword>
<feature type="transmembrane region" description="Helical" evidence="5">
    <location>
        <begin position="6"/>
        <end position="26"/>
    </location>
</feature>
<organism evidence="6 7">
    <name type="scientific">Lophiotrema nucula</name>
    <dbReference type="NCBI Taxonomy" id="690887"/>
    <lineage>
        <taxon>Eukaryota</taxon>
        <taxon>Fungi</taxon>
        <taxon>Dikarya</taxon>
        <taxon>Ascomycota</taxon>
        <taxon>Pezizomycotina</taxon>
        <taxon>Dothideomycetes</taxon>
        <taxon>Pleosporomycetidae</taxon>
        <taxon>Pleosporales</taxon>
        <taxon>Lophiotremataceae</taxon>
        <taxon>Lophiotrema</taxon>
    </lineage>
</organism>
<proteinExistence type="predicted"/>
<gene>
    <name evidence="6" type="ORF">BDV96DRAFT_568287</name>
</gene>
<reference evidence="6" key="1">
    <citation type="journal article" date="2020" name="Stud. Mycol.">
        <title>101 Dothideomycetes genomes: a test case for predicting lifestyles and emergence of pathogens.</title>
        <authorList>
            <person name="Haridas S."/>
            <person name="Albert R."/>
            <person name="Binder M."/>
            <person name="Bloem J."/>
            <person name="Labutti K."/>
            <person name="Salamov A."/>
            <person name="Andreopoulos B."/>
            <person name="Baker S."/>
            <person name="Barry K."/>
            <person name="Bills G."/>
            <person name="Bluhm B."/>
            <person name="Cannon C."/>
            <person name="Castanera R."/>
            <person name="Culley D."/>
            <person name="Daum C."/>
            <person name="Ezra D."/>
            <person name="Gonzalez J."/>
            <person name="Henrissat B."/>
            <person name="Kuo A."/>
            <person name="Liang C."/>
            <person name="Lipzen A."/>
            <person name="Lutzoni F."/>
            <person name="Magnuson J."/>
            <person name="Mondo S."/>
            <person name="Nolan M."/>
            <person name="Ohm R."/>
            <person name="Pangilinan J."/>
            <person name="Park H.-J."/>
            <person name="Ramirez L."/>
            <person name="Alfaro M."/>
            <person name="Sun H."/>
            <person name="Tritt A."/>
            <person name="Yoshinaga Y."/>
            <person name="Zwiers L.-H."/>
            <person name="Turgeon B."/>
            <person name="Goodwin S."/>
            <person name="Spatafora J."/>
            <person name="Crous P."/>
            <person name="Grigoriev I."/>
        </authorList>
    </citation>
    <scope>NUCLEOTIDE SEQUENCE</scope>
    <source>
        <strain evidence="6">CBS 627.86</strain>
    </source>
</reference>
<dbReference type="PANTHER" id="PTHR13259">
    <property type="entry name" value="BLADDER CANCER 10 KD PROTEIN HOMOLOG"/>
    <property type="match status" value="1"/>
</dbReference>
<dbReference type="SMART" id="SM01396">
    <property type="entry name" value="BC10"/>
    <property type="match status" value="1"/>
</dbReference>
<dbReference type="AlphaFoldDB" id="A0A6A5ZHG0"/>
<dbReference type="Pfam" id="PF06726">
    <property type="entry name" value="BC10"/>
    <property type="match status" value="1"/>
</dbReference>
<sequence>MFCLRSWVPIFFLLLRTNVSPVYLVLFISATYFLNRPCIYCSFLLAVLVIALLDFHAPWFENALPTTEPLTARDTLIETASIMTSAANNTAQALIKAAADGLKAKTTGSPGSGTGQSYEWMKGLLGKKEWRVPCLDVLIRI</sequence>
<evidence type="ECO:0000256" key="3">
    <source>
        <dbReference type="ARBA" id="ARBA00022989"/>
    </source>
</evidence>
<dbReference type="InterPro" id="IPR009598">
    <property type="entry name" value="BCALP"/>
</dbReference>
<evidence type="ECO:0000256" key="1">
    <source>
        <dbReference type="ARBA" id="ARBA00004370"/>
    </source>
</evidence>
<dbReference type="EMBL" id="ML977316">
    <property type="protein sequence ID" value="KAF2118655.1"/>
    <property type="molecule type" value="Genomic_DNA"/>
</dbReference>
<name>A0A6A5ZHG0_9PLEO</name>
<keyword evidence="4 5" id="KW-0472">Membrane</keyword>
<evidence type="ECO:0000256" key="5">
    <source>
        <dbReference type="SAM" id="Phobius"/>
    </source>
</evidence>
<dbReference type="PANTHER" id="PTHR13259:SF1">
    <property type="entry name" value="BLADDER CANCER-ASSOCIATED PROTEIN"/>
    <property type="match status" value="1"/>
</dbReference>
<keyword evidence="7" id="KW-1185">Reference proteome</keyword>
<comment type="subcellular location">
    <subcellularLocation>
        <location evidence="1">Membrane</location>
    </subcellularLocation>
</comment>
<feature type="transmembrane region" description="Helical" evidence="5">
    <location>
        <begin position="38"/>
        <end position="60"/>
    </location>
</feature>